<reference evidence="3 4" key="1">
    <citation type="submission" date="2023-10" db="EMBL/GenBank/DDBJ databases">
        <title>Roseovarius strain S88 nov., isolated from a marine algae.</title>
        <authorList>
            <person name="Lee M.W."/>
            <person name="Lee J.K."/>
            <person name="Kim J.M."/>
            <person name="Choi D.G."/>
            <person name="Baek J.H."/>
            <person name="Bayburt H."/>
            <person name="Jung J.J."/>
            <person name="Han D.M."/>
            <person name="Jeon C.O."/>
        </authorList>
    </citation>
    <scope>NUCLEOTIDE SEQUENCE [LARGE SCALE GENOMIC DNA]</scope>
    <source>
        <strain evidence="3 4">S88</strain>
    </source>
</reference>
<protein>
    <submittedName>
        <fullName evidence="3">Class I SAM-dependent methyltransferase</fullName>
        <ecNumber evidence="3">2.1.-.-</ecNumber>
    </submittedName>
</protein>
<accession>A0ABZ2HEB3</accession>
<evidence type="ECO:0000259" key="2">
    <source>
        <dbReference type="Pfam" id="PF13649"/>
    </source>
</evidence>
<feature type="domain" description="Methyltransferase" evidence="2">
    <location>
        <begin position="43"/>
        <end position="133"/>
    </location>
</feature>
<dbReference type="InterPro" id="IPR041698">
    <property type="entry name" value="Methyltransf_25"/>
</dbReference>
<dbReference type="PANTHER" id="PTHR43861">
    <property type="entry name" value="TRANS-ACONITATE 2-METHYLTRANSFERASE-RELATED"/>
    <property type="match status" value="1"/>
</dbReference>
<evidence type="ECO:0000256" key="1">
    <source>
        <dbReference type="ARBA" id="ARBA00022679"/>
    </source>
</evidence>
<dbReference type="InterPro" id="IPR029063">
    <property type="entry name" value="SAM-dependent_MTases_sf"/>
</dbReference>
<name>A0ABZ2HEB3_9RHOB</name>
<dbReference type="SUPFAM" id="SSF53335">
    <property type="entry name" value="S-adenosyl-L-methionine-dependent methyltransferases"/>
    <property type="match status" value="1"/>
</dbReference>
<dbReference type="RefSeq" id="WP_338549134.1">
    <property type="nucleotide sequence ID" value="NZ_CP146069.1"/>
</dbReference>
<organism evidence="3 4">
    <name type="scientific">Roseovarius phycicola</name>
    <dbReference type="NCBI Taxonomy" id="3080976"/>
    <lineage>
        <taxon>Bacteria</taxon>
        <taxon>Pseudomonadati</taxon>
        <taxon>Pseudomonadota</taxon>
        <taxon>Alphaproteobacteria</taxon>
        <taxon>Rhodobacterales</taxon>
        <taxon>Roseobacteraceae</taxon>
        <taxon>Roseovarius</taxon>
    </lineage>
</organism>
<evidence type="ECO:0000313" key="3">
    <source>
        <dbReference type="EMBL" id="WWR46269.1"/>
    </source>
</evidence>
<dbReference type="CDD" id="cd02440">
    <property type="entry name" value="AdoMet_MTases"/>
    <property type="match status" value="1"/>
</dbReference>
<gene>
    <name evidence="3" type="ORF">RZ517_16085</name>
</gene>
<dbReference type="EC" id="2.1.-.-" evidence="3"/>
<dbReference type="Proteomes" id="UP001364156">
    <property type="component" value="Chromosome"/>
</dbReference>
<dbReference type="Pfam" id="PF13649">
    <property type="entry name" value="Methyltransf_25"/>
    <property type="match status" value="1"/>
</dbReference>
<keyword evidence="4" id="KW-1185">Reference proteome</keyword>
<dbReference type="Gene3D" id="3.40.50.150">
    <property type="entry name" value="Vaccinia Virus protein VP39"/>
    <property type="match status" value="1"/>
</dbReference>
<sequence length="209" mass="23332">MHPDSKFWTKLAEKYAARPISDMEAYEQTLNRIRAHLPPDARVLELGCGTGGTAERLAADVKTYIATDFSEGMIAQAHLRTVPDNVEFRVADVFDPVFEAGSFDAVIALNLLHLVPDTHQVYARVQHLLKPGGVFISKTPCIGERDLGFKFGLLKRAIPIMQWLGKAPFVRFLSRDDMDQEITTAGFRIVETGNYPVRPPNHFVVAHST</sequence>
<keyword evidence="3" id="KW-0489">Methyltransferase</keyword>
<dbReference type="EMBL" id="CP146069">
    <property type="protein sequence ID" value="WWR46269.1"/>
    <property type="molecule type" value="Genomic_DNA"/>
</dbReference>
<dbReference type="GO" id="GO:0008168">
    <property type="term" value="F:methyltransferase activity"/>
    <property type="evidence" value="ECO:0007669"/>
    <property type="project" value="UniProtKB-KW"/>
</dbReference>
<evidence type="ECO:0000313" key="4">
    <source>
        <dbReference type="Proteomes" id="UP001364156"/>
    </source>
</evidence>
<dbReference type="GO" id="GO:0032259">
    <property type="term" value="P:methylation"/>
    <property type="evidence" value="ECO:0007669"/>
    <property type="project" value="UniProtKB-KW"/>
</dbReference>
<keyword evidence="1 3" id="KW-0808">Transferase</keyword>
<proteinExistence type="predicted"/>